<reference evidence="1 2" key="1">
    <citation type="submission" date="2024-11" db="EMBL/GenBank/DDBJ databases">
        <title>Chromosome-level genome assembly of the freshwater bivalve Anodonta woodiana.</title>
        <authorList>
            <person name="Chen X."/>
        </authorList>
    </citation>
    <scope>NUCLEOTIDE SEQUENCE [LARGE SCALE GENOMIC DNA]</scope>
    <source>
        <strain evidence="1">MN2024</strain>
        <tissue evidence="1">Gills</tissue>
    </source>
</reference>
<dbReference type="AlphaFoldDB" id="A0ABD3TKT0"/>
<comment type="caution">
    <text evidence="1">The sequence shown here is derived from an EMBL/GenBank/DDBJ whole genome shotgun (WGS) entry which is preliminary data.</text>
</comment>
<organism evidence="1 2">
    <name type="scientific">Sinanodonta woodiana</name>
    <name type="common">Chinese pond mussel</name>
    <name type="synonym">Anodonta woodiana</name>
    <dbReference type="NCBI Taxonomy" id="1069815"/>
    <lineage>
        <taxon>Eukaryota</taxon>
        <taxon>Metazoa</taxon>
        <taxon>Spiralia</taxon>
        <taxon>Lophotrochozoa</taxon>
        <taxon>Mollusca</taxon>
        <taxon>Bivalvia</taxon>
        <taxon>Autobranchia</taxon>
        <taxon>Heteroconchia</taxon>
        <taxon>Palaeoheterodonta</taxon>
        <taxon>Unionida</taxon>
        <taxon>Unionoidea</taxon>
        <taxon>Unionidae</taxon>
        <taxon>Unioninae</taxon>
        <taxon>Sinanodonta</taxon>
    </lineage>
</organism>
<dbReference type="Proteomes" id="UP001634394">
    <property type="component" value="Unassembled WGS sequence"/>
</dbReference>
<evidence type="ECO:0000313" key="2">
    <source>
        <dbReference type="Proteomes" id="UP001634394"/>
    </source>
</evidence>
<proteinExistence type="predicted"/>
<gene>
    <name evidence="1" type="ORF">ACJMK2_022667</name>
</gene>
<evidence type="ECO:0000313" key="1">
    <source>
        <dbReference type="EMBL" id="KAL3837300.1"/>
    </source>
</evidence>
<dbReference type="EMBL" id="JBJQND010000018">
    <property type="protein sequence ID" value="KAL3837300.1"/>
    <property type="molecule type" value="Genomic_DNA"/>
</dbReference>
<sequence length="221" mass="24067">MASVTCQMVNMCDQAGRSSIVQCFLTLGKLQAQEVLPFLSNGLQSLMLLKTGPLKAKLCQPSILPGLIGCVYSALNRLNNTQTCSTVEEYGRIQLNFKRVISITQGICENGTVPIARTCTETVNVKIFQCYSGIGLDPNLSVRALSISNRTYFAFLGDDPATTHKLCRSLKQLQACTQRILSECPSANEEMAVNNFDYASVARGVVSLCRDIDGKNTIVVI</sequence>
<protein>
    <submittedName>
        <fullName evidence="1">Uncharacterized protein</fullName>
    </submittedName>
</protein>
<name>A0ABD3TKT0_SINWO</name>
<keyword evidence="2" id="KW-1185">Reference proteome</keyword>
<accession>A0ABD3TKT0</accession>